<accession>A0AAE1D5U8</accession>
<feature type="region of interest" description="Disordered" evidence="1">
    <location>
        <begin position="60"/>
        <end position="80"/>
    </location>
</feature>
<reference evidence="2" key="1">
    <citation type="journal article" date="2023" name="G3 (Bethesda)">
        <title>A reference genome for the long-term kleptoplast-retaining sea slug Elysia crispata morphotype clarki.</title>
        <authorList>
            <person name="Eastman K.E."/>
            <person name="Pendleton A.L."/>
            <person name="Shaikh M.A."/>
            <person name="Suttiyut T."/>
            <person name="Ogas R."/>
            <person name="Tomko P."/>
            <person name="Gavelis G."/>
            <person name="Widhalm J.R."/>
            <person name="Wisecaver J.H."/>
        </authorList>
    </citation>
    <scope>NUCLEOTIDE SEQUENCE</scope>
    <source>
        <strain evidence="2">ECLA1</strain>
    </source>
</reference>
<comment type="caution">
    <text evidence="2">The sequence shown here is derived from an EMBL/GenBank/DDBJ whole genome shotgun (WGS) entry which is preliminary data.</text>
</comment>
<evidence type="ECO:0000313" key="3">
    <source>
        <dbReference type="Proteomes" id="UP001283361"/>
    </source>
</evidence>
<organism evidence="2 3">
    <name type="scientific">Elysia crispata</name>
    <name type="common">lettuce slug</name>
    <dbReference type="NCBI Taxonomy" id="231223"/>
    <lineage>
        <taxon>Eukaryota</taxon>
        <taxon>Metazoa</taxon>
        <taxon>Spiralia</taxon>
        <taxon>Lophotrochozoa</taxon>
        <taxon>Mollusca</taxon>
        <taxon>Gastropoda</taxon>
        <taxon>Heterobranchia</taxon>
        <taxon>Euthyneura</taxon>
        <taxon>Panpulmonata</taxon>
        <taxon>Sacoglossa</taxon>
        <taxon>Placobranchoidea</taxon>
        <taxon>Plakobranchidae</taxon>
        <taxon>Elysia</taxon>
    </lineage>
</organism>
<evidence type="ECO:0000256" key="1">
    <source>
        <dbReference type="SAM" id="MobiDB-lite"/>
    </source>
</evidence>
<name>A0AAE1D5U8_9GAST</name>
<sequence length="80" mass="8682">MPEKISHDGLEDKDAVLDQLEKEFLKKLSEFTAKAKECMRRGGPQGAEVFEKALSFLTQPIPPHPNTFAPASAAPAGETS</sequence>
<dbReference type="EMBL" id="JAWDGP010005307">
    <property type="protein sequence ID" value="KAK3757920.1"/>
    <property type="molecule type" value="Genomic_DNA"/>
</dbReference>
<evidence type="ECO:0000313" key="2">
    <source>
        <dbReference type="EMBL" id="KAK3757920.1"/>
    </source>
</evidence>
<gene>
    <name evidence="2" type="ORF">RRG08_019669</name>
</gene>
<dbReference type="AlphaFoldDB" id="A0AAE1D5U8"/>
<protein>
    <submittedName>
        <fullName evidence="2">Uncharacterized protein</fullName>
    </submittedName>
</protein>
<dbReference type="Proteomes" id="UP001283361">
    <property type="component" value="Unassembled WGS sequence"/>
</dbReference>
<proteinExistence type="predicted"/>
<keyword evidence="3" id="KW-1185">Reference proteome</keyword>